<accession>A0A8X8BE69</accession>
<feature type="domain" description="Tr-type G" evidence="1">
    <location>
        <begin position="47"/>
        <end position="72"/>
    </location>
</feature>
<dbReference type="Gene3D" id="3.40.50.300">
    <property type="entry name" value="P-loop containing nucleotide triphosphate hydrolases"/>
    <property type="match status" value="1"/>
</dbReference>
<proteinExistence type="predicted"/>
<dbReference type="OrthoDB" id="2067at2759"/>
<name>A0A8X8BE69_BRACI</name>
<keyword evidence="3" id="KW-1185">Reference proteome</keyword>
<dbReference type="Proteomes" id="UP000886595">
    <property type="component" value="Unassembled WGS sequence"/>
</dbReference>
<sequence length="122" mass="13215">MAFIYSRCGSSITSSPLISHSIGGDDLPSSSFGASLWRSMATFTPNKPLVNVGTIGHVDHGKTTLTAAITKMIPYIYIDEGFNGGKPLFVQVSKLEGGESYVSRMRNVWKQPNEWCSQAGNI</sequence>
<evidence type="ECO:0000313" key="2">
    <source>
        <dbReference type="EMBL" id="KAG2330522.1"/>
    </source>
</evidence>
<dbReference type="AlphaFoldDB" id="A0A8X8BE69"/>
<comment type="caution">
    <text evidence="2">The sequence shown here is derived from an EMBL/GenBank/DDBJ whole genome shotgun (WGS) entry which is preliminary data.</text>
</comment>
<dbReference type="SUPFAM" id="SSF52540">
    <property type="entry name" value="P-loop containing nucleoside triphosphate hydrolases"/>
    <property type="match status" value="1"/>
</dbReference>
<dbReference type="Pfam" id="PF00009">
    <property type="entry name" value="GTP_EFTU"/>
    <property type="match status" value="1"/>
</dbReference>
<organism evidence="2 3">
    <name type="scientific">Brassica carinata</name>
    <name type="common">Ethiopian mustard</name>
    <name type="synonym">Abyssinian cabbage</name>
    <dbReference type="NCBI Taxonomy" id="52824"/>
    <lineage>
        <taxon>Eukaryota</taxon>
        <taxon>Viridiplantae</taxon>
        <taxon>Streptophyta</taxon>
        <taxon>Embryophyta</taxon>
        <taxon>Tracheophyta</taxon>
        <taxon>Spermatophyta</taxon>
        <taxon>Magnoliopsida</taxon>
        <taxon>eudicotyledons</taxon>
        <taxon>Gunneridae</taxon>
        <taxon>Pentapetalae</taxon>
        <taxon>rosids</taxon>
        <taxon>malvids</taxon>
        <taxon>Brassicales</taxon>
        <taxon>Brassicaceae</taxon>
        <taxon>Brassiceae</taxon>
        <taxon>Brassica</taxon>
    </lineage>
</organism>
<dbReference type="InterPro" id="IPR027417">
    <property type="entry name" value="P-loop_NTPase"/>
</dbReference>
<dbReference type="GO" id="GO:0005525">
    <property type="term" value="F:GTP binding"/>
    <property type="evidence" value="ECO:0007669"/>
    <property type="project" value="InterPro"/>
</dbReference>
<evidence type="ECO:0000259" key="1">
    <source>
        <dbReference type="Pfam" id="PF00009"/>
    </source>
</evidence>
<dbReference type="InterPro" id="IPR000795">
    <property type="entry name" value="T_Tr_GTP-bd_dom"/>
</dbReference>
<dbReference type="EMBL" id="JAAMPC010000001">
    <property type="protein sequence ID" value="KAG2330522.1"/>
    <property type="molecule type" value="Genomic_DNA"/>
</dbReference>
<reference evidence="2 3" key="1">
    <citation type="submission" date="2020-02" db="EMBL/GenBank/DDBJ databases">
        <authorList>
            <person name="Ma Q."/>
            <person name="Huang Y."/>
            <person name="Song X."/>
            <person name="Pei D."/>
        </authorList>
    </citation>
    <scope>NUCLEOTIDE SEQUENCE [LARGE SCALE GENOMIC DNA]</scope>
    <source>
        <strain evidence="2">Sxm20200214</strain>
        <tissue evidence="2">Leaf</tissue>
    </source>
</reference>
<protein>
    <recommendedName>
        <fullName evidence="1">Tr-type G domain-containing protein</fullName>
    </recommendedName>
</protein>
<gene>
    <name evidence="2" type="ORF">Bca52824_001702</name>
</gene>
<evidence type="ECO:0000313" key="3">
    <source>
        <dbReference type="Proteomes" id="UP000886595"/>
    </source>
</evidence>
<dbReference type="GO" id="GO:0003924">
    <property type="term" value="F:GTPase activity"/>
    <property type="evidence" value="ECO:0007669"/>
    <property type="project" value="InterPro"/>
</dbReference>